<dbReference type="Ensembl" id="ENSOTST00005140674.1">
    <property type="protein sequence ID" value="ENSOTSP00005151424.1"/>
    <property type="gene ID" value="ENSOTSG00005050590.1"/>
</dbReference>
<keyword evidence="3" id="KW-0732">Signal</keyword>
<organism evidence="5 6">
    <name type="scientific">Oncorhynchus tshawytscha</name>
    <name type="common">Chinook salmon</name>
    <name type="synonym">Salmo tshawytscha</name>
    <dbReference type="NCBI Taxonomy" id="74940"/>
    <lineage>
        <taxon>Eukaryota</taxon>
        <taxon>Metazoa</taxon>
        <taxon>Chordata</taxon>
        <taxon>Craniata</taxon>
        <taxon>Vertebrata</taxon>
        <taxon>Euteleostomi</taxon>
        <taxon>Actinopterygii</taxon>
        <taxon>Neopterygii</taxon>
        <taxon>Teleostei</taxon>
        <taxon>Protacanthopterygii</taxon>
        <taxon>Salmoniformes</taxon>
        <taxon>Salmonidae</taxon>
        <taxon>Salmoninae</taxon>
        <taxon>Oncorhynchus</taxon>
    </lineage>
</organism>
<reference evidence="6" key="1">
    <citation type="journal article" date="2018" name="PLoS ONE">
        <title>Chinook salmon (Oncorhynchus tshawytscha) genome and transcriptome.</title>
        <authorList>
            <person name="Christensen K.A."/>
            <person name="Leong J.S."/>
            <person name="Sakhrani D."/>
            <person name="Biagi C.A."/>
            <person name="Minkley D.R."/>
            <person name="Withler R.E."/>
            <person name="Rondeau E.B."/>
            <person name="Koop B.F."/>
            <person name="Devlin R.H."/>
        </authorList>
    </citation>
    <scope>NUCLEOTIDE SEQUENCE [LARGE SCALE GENOMIC DNA]</scope>
</reference>
<dbReference type="Pfam" id="PF00431">
    <property type="entry name" value="CUB"/>
    <property type="match status" value="1"/>
</dbReference>
<reference evidence="5" key="2">
    <citation type="submission" date="2025-08" db="UniProtKB">
        <authorList>
            <consortium name="Ensembl"/>
        </authorList>
    </citation>
    <scope>IDENTIFICATION</scope>
</reference>
<dbReference type="SUPFAM" id="SSF49854">
    <property type="entry name" value="Spermadhesin, CUB domain"/>
    <property type="match status" value="1"/>
</dbReference>
<dbReference type="InterPro" id="IPR000859">
    <property type="entry name" value="CUB_dom"/>
</dbReference>
<evidence type="ECO:0000313" key="6">
    <source>
        <dbReference type="Proteomes" id="UP000694402"/>
    </source>
</evidence>
<comment type="caution">
    <text evidence="2">Lacks conserved residue(s) required for the propagation of feature annotation.</text>
</comment>
<protein>
    <recommendedName>
        <fullName evidence="4">CUB domain-containing protein</fullName>
    </recommendedName>
</protein>
<evidence type="ECO:0000259" key="4">
    <source>
        <dbReference type="PROSITE" id="PS01180"/>
    </source>
</evidence>
<keyword evidence="1" id="KW-1015">Disulfide bond</keyword>
<dbReference type="InterPro" id="IPR035914">
    <property type="entry name" value="Sperma_CUB_dom_sf"/>
</dbReference>
<feature type="chain" id="PRO_5044305860" description="CUB domain-containing protein" evidence="3">
    <location>
        <begin position="17"/>
        <end position="104"/>
    </location>
</feature>
<reference evidence="5" key="3">
    <citation type="submission" date="2025-09" db="UniProtKB">
        <authorList>
            <consortium name="Ensembl"/>
        </authorList>
    </citation>
    <scope>IDENTIFICATION</scope>
</reference>
<evidence type="ECO:0000256" key="3">
    <source>
        <dbReference type="SAM" id="SignalP"/>
    </source>
</evidence>
<dbReference type="PROSITE" id="PS01180">
    <property type="entry name" value="CUB"/>
    <property type="match status" value="1"/>
</dbReference>
<proteinExistence type="predicted"/>
<dbReference type="AlphaFoldDB" id="A0AAZ3SEB0"/>
<dbReference type="Gene3D" id="2.60.120.290">
    <property type="entry name" value="Spermadhesin, CUB domain"/>
    <property type="match status" value="1"/>
</dbReference>
<feature type="signal peptide" evidence="3">
    <location>
        <begin position="1"/>
        <end position="16"/>
    </location>
</feature>
<evidence type="ECO:0000256" key="2">
    <source>
        <dbReference type="PROSITE-ProRule" id="PRU00059"/>
    </source>
</evidence>
<dbReference type="Proteomes" id="UP000694402">
    <property type="component" value="Unassembled WGS sequence"/>
</dbReference>
<sequence>MRILFILLIIIFLTMSQAPYRPGFPDSPYPPNTDLAWRLHADQGYKVQLEFDTFNLEDDSLDLFSLFPCNQGLIKPAGSRPHVLRVEYPFSSAYPIKVGGYTCK</sequence>
<keyword evidence="6" id="KW-1185">Reference proteome</keyword>
<name>A0AAZ3SEB0_ONCTS</name>
<accession>A0AAZ3SEB0</accession>
<evidence type="ECO:0000313" key="5">
    <source>
        <dbReference type="Ensembl" id="ENSOTSP00005151424.1"/>
    </source>
</evidence>
<evidence type="ECO:0000256" key="1">
    <source>
        <dbReference type="ARBA" id="ARBA00023157"/>
    </source>
</evidence>
<feature type="domain" description="CUB" evidence="4">
    <location>
        <begin position="22"/>
        <end position="104"/>
    </location>
</feature>